<accession>A0A8B7CFL8</accession>
<keyword evidence="3" id="KW-0238">DNA-binding</keyword>
<evidence type="ECO:0000256" key="3">
    <source>
        <dbReference type="ARBA" id="ARBA00023125"/>
    </source>
</evidence>
<keyword evidence="2" id="KW-0805">Transcription regulation</keyword>
<dbReference type="PANTHER" id="PTHR31190">
    <property type="entry name" value="DNA-BINDING DOMAIN"/>
    <property type="match status" value="1"/>
</dbReference>
<dbReference type="CDD" id="cd00018">
    <property type="entry name" value="AP2"/>
    <property type="match status" value="1"/>
</dbReference>
<feature type="domain" description="AP2/ERF" evidence="7">
    <location>
        <begin position="122"/>
        <end position="180"/>
    </location>
</feature>
<evidence type="ECO:0000313" key="8">
    <source>
        <dbReference type="Proteomes" id="UP000228380"/>
    </source>
</evidence>
<proteinExistence type="predicted"/>
<dbReference type="SUPFAM" id="SSF54171">
    <property type="entry name" value="DNA-binding domain"/>
    <property type="match status" value="1"/>
</dbReference>
<dbReference type="RefSeq" id="XP_008798293.2">
    <property type="nucleotide sequence ID" value="XM_008800071.4"/>
</dbReference>
<dbReference type="FunFam" id="3.30.730.10:FF:000001">
    <property type="entry name" value="Ethylene-responsive transcription factor 2"/>
    <property type="match status" value="1"/>
</dbReference>
<sequence>MSIELKRCEANDKLLENVWASFFAGNAPESCSSNDEPNKKPEDSRDWNEMPRLEGGEGNLAVLQRLPSLGRWISMGAEIWDELLNGIIASDSCETATLDSGYQACSSSTSKTLAAESVTPRHFRGVRRRPWGKFAAEIRDTSRKGMRVWLGTFNTAEEAALAYDRAALRMRGPQAHLNFPMEAVAKASEDAHLEQDLACIMSGPACPVYGCTETNYSPRKRTREWGIYDEVPAEPPAWKRNSSNKGMVSNQVDVVELQDLGNEYLETLLSSL</sequence>
<evidence type="ECO:0000256" key="6">
    <source>
        <dbReference type="SAM" id="MobiDB-lite"/>
    </source>
</evidence>
<dbReference type="GO" id="GO:0003677">
    <property type="term" value="F:DNA binding"/>
    <property type="evidence" value="ECO:0007669"/>
    <property type="project" value="UniProtKB-KW"/>
</dbReference>
<evidence type="ECO:0000256" key="2">
    <source>
        <dbReference type="ARBA" id="ARBA00023015"/>
    </source>
</evidence>
<dbReference type="InterPro" id="IPR044808">
    <property type="entry name" value="ERF_plant"/>
</dbReference>
<dbReference type="Pfam" id="PF00847">
    <property type="entry name" value="AP2"/>
    <property type="match status" value="1"/>
</dbReference>
<reference evidence="9" key="2">
    <citation type="submission" date="2025-08" db="UniProtKB">
        <authorList>
            <consortium name="RefSeq"/>
        </authorList>
    </citation>
    <scope>IDENTIFICATION</scope>
    <source>
        <tissue evidence="9">Young leaves</tissue>
    </source>
</reference>
<organism evidence="8 9">
    <name type="scientific">Phoenix dactylifera</name>
    <name type="common">Date palm</name>
    <dbReference type="NCBI Taxonomy" id="42345"/>
    <lineage>
        <taxon>Eukaryota</taxon>
        <taxon>Viridiplantae</taxon>
        <taxon>Streptophyta</taxon>
        <taxon>Embryophyta</taxon>
        <taxon>Tracheophyta</taxon>
        <taxon>Spermatophyta</taxon>
        <taxon>Magnoliopsida</taxon>
        <taxon>Liliopsida</taxon>
        <taxon>Arecaceae</taxon>
        <taxon>Coryphoideae</taxon>
        <taxon>Phoeniceae</taxon>
        <taxon>Phoenix</taxon>
    </lineage>
</organism>
<dbReference type="Proteomes" id="UP000228380">
    <property type="component" value="Chromosome 11"/>
</dbReference>
<dbReference type="Gene3D" id="3.30.730.10">
    <property type="entry name" value="AP2/ERF domain"/>
    <property type="match status" value="1"/>
</dbReference>
<gene>
    <name evidence="9" type="primary">LOC103713220</name>
</gene>
<dbReference type="OrthoDB" id="740418at2759"/>
<evidence type="ECO:0000259" key="7">
    <source>
        <dbReference type="PROSITE" id="PS51032"/>
    </source>
</evidence>
<keyword evidence="8" id="KW-1185">Reference proteome</keyword>
<dbReference type="PROSITE" id="PS51032">
    <property type="entry name" value="AP2_ERF"/>
    <property type="match status" value="1"/>
</dbReference>
<evidence type="ECO:0000256" key="5">
    <source>
        <dbReference type="ARBA" id="ARBA00023242"/>
    </source>
</evidence>
<dbReference type="KEGG" id="pda:103713220"/>
<evidence type="ECO:0000256" key="4">
    <source>
        <dbReference type="ARBA" id="ARBA00023163"/>
    </source>
</evidence>
<feature type="compositionally biased region" description="Basic and acidic residues" evidence="6">
    <location>
        <begin position="36"/>
        <end position="53"/>
    </location>
</feature>
<dbReference type="InterPro" id="IPR001471">
    <property type="entry name" value="AP2/ERF_dom"/>
</dbReference>
<dbReference type="InterPro" id="IPR036955">
    <property type="entry name" value="AP2/ERF_dom_sf"/>
</dbReference>
<dbReference type="InterPro" id="IPR016177">
    <property type="entry name" value="DNA-bd_dom_sf"/>
</dbReference>
<name>A0A8B7CFL8_PHODC</name>
<keyword evidence="4" id="KW-0804">Transcription</keyword>
<evidence type="ECO:0000256" key="1">
    <source>
        <dbReference type="ARBA" id="ARBA00004123"/>
    </source>
</evidence>
<dbReference type="AlphaFoldDB" id="A0A8B7CFL8"/>
<keyword evidence="5" id="KW-0539">Nucleus</keyword>
<dbReference type="PRINTS" id="PR00367">
    <property type="entry name" value="ETHRSPELEMNT"/>
</dbReference>
<dbReference type="PANTHER" id="PTHR31190:SF494">
    <property type="entry name" value="OS09G0434500 PROTEIN"/>
    <property type="match status" value="1"/>
</dbReference>
<dbReference type="GO" id="GO:0005634">
    <property type="term" value="C:nucleus"/>
    <property type="evidence" value="ECO:0007669"/>
    <property type="project" value="UniProtKB-SubCell"/>
</dbReference>
<dbReference type="GeneID" id="103713220"/>
<dbReference type="SMART" id="SM00380">
    <property type="entry name" value="AP2"/>
    <property type="match status" value="1"/>
</dbReference>
<comment type="subcellular location">
    <subcellularLocation>
        <location evidence="1">Nucleus</location>
    </subcellularLocation>
</comment>
<protein>
    <submittedName>
        <fullName evidence="9">Ethylene-response factor C3</fullName>
    </submittedName>
</protein>
<evidence type="ECO:0000313" key="9">
    <source>
        <dbReference type="RefSeq" id="XP_008798293.2"/>
    </source>
</evidence>
<dbReference type="GO" id="GO:0003700">
    <property type="term" value="F:DNA-binding transcription factor activity"/>
    <property type="evidence" value="ECO:0007669"/>
    <property type="project" value="InterPro"/>
</dbReference>
<reference evidence="8" key="1">
    <citation type="journal article" date="2019" name="Nat. Commun.">
        <title>Genome-wide association mapping of date palm fruit traits.</title>
        <authorList>
            <person name="Hazzouri K.M."/>
            <person name="Gros-Balthazard M."/>
            <person name="Flowers J.M."/>
            <person name="Copetti D."/>
            <person name="Lemansour A."/>
            <person name="Lebrun M."/>
            <person name="Masmoudi K."/>
            <person name="Ferrand S."/>
            <person name="Dhar M.I."/>
            <person name="Fresquez Z.A."/>
            <person name="Rosas U."/>
            <person name="Zhang J."/>
            <person name="Talag J."/>
            <person name="Lee S."/>
            <person name="Kudrna D."/>
            <person name="Powell R.F."/>
            <person name="Leitch I.J."/>
            <person name="Krueger R.R."/>
            <person name="Wing R.A."/>
            <person name="Amiri K.M.A."/>
            <person name="Purugganan M.D."/>
        </authorList>
    </citation>
    <scope>NUCLEOTIDE SEQUENCE [LARGE SCALE GENOMIC DNA]</scope>
    <source>
        <strain evidence="8">cv. Khalas</strain>
    </source>
</reference>
<feature type="region of interest" description="Disordered" evidence="6">
    <location>
        <begin position="28"/>
        <end position="53"/>
    </location>
</feature>
<dbReference type="GO" id="GO:0009873">
    <property type="term" value="P:ethylene-activated signaling pathway"/>
    <property type="evidence" value="ECO:0007669"/>
    <property type="project" value="InterPro"/>
</dbReference>